<name>A0A813VRU1_9BILA</name>
<accession>A0A813VRU1</accession>
<dbReference type="Proteomes" id="UP000681722">
    <property type="component" value="Unassembled WGS sequence"/>
</dbReference>
<dbReference type="EMBL" id="CAJNOQ010000874">
    <property type="protein sequence ID" value="CAF0847195.1"/>
    <property type="molecule type" value="Genomic_DNA"/>
</dbReference>
<dbReference type="EMBL" id="CAJNOK010001629">
    <property type="protein sequence ID" value="CAF0821849.1"/>
    <property type="molecule type" value="Genomic_DNA"/>
</dbReference>
<evidence type="ECO:0000313" key="4">
    <source>
        <dbReference type="EMBL" id="CAF3606173.1"/>
    </source>
</evidence>
<keyword evidence="1" id="KW-1133">Transmembrane helix</keyword>
<feature type="transmembrane region" description="Helical" evidence="1">
    <location>
        <begin position="76"/>
        <end position="100"/>
    </location>
</feature>
<evidence type="ECO:0000313" key="2">
    <source>
        <dbReference type="EMBL" id="CAF0821849.1"/>
    </source>
</evidence>
<dbReference type="OrthoDB" id="10035464at2759"/>
<feature type="transmembrane region" description="Helical" evidence="1">
    <location>
        <begin position="20"/>
        <end position="45"/>
    </location>
</feature>
<reference evidence="3" key="1">
    <citation type="submission" date="2021-02" db="EMBL/GenBank/DDBJ databases">
        <authorList>
            <person name="Nowell W R."/>
        </authorList>
    </citation>
    <scope>NUCLEOTIDE SEQUENCE</scope>
</reference>
<proteinExistence type="predicted"/>
<dbReference type="Proteomes" id="UP000677228">
    <property type="component" value="Unassembled WGS sequence"/>
</dbReference>
<gene>
    <name evidence="3" type="ORF">GPM918_LOCUS5879</name>
    <name evidence="2" type="ORF">OVA965_LOCUS5688</name>
    <name evidence="5" type="ORF">SRO942_LOCUS5879</name>
    <name evidence="4" type="ORF">TMI583_LOCUS5685</name>
</gene>
<sequence length="119" mass="13598">MKMYRRDRSYPKSILGILEICEMIGLIMLILFLLLFPISIAAIFWELKLSTIFGKRYTSNSWIDTPNGIRKAQTGAAGASAAFGLIGSLLYLIEAIFRFLNVGQLKRHKHNRRRVHTIT</sequence>
<evidence type="ECO:0000256" key="1">
    <source>
        <dbReference type="SAM" id="Phobius"/>
    </source>
</evidence>
<keyword evidence="1" id="KW-0812">Transmembrane</keyword>
<comment type="caution">
    <text evidence="3">The sequence shown here is derived from an EMBL/GenBank/DDBJ whole genome shotgun (WGS) entry which is preliminary data.</text>
</comment>
<dbReference type="EMBL" id="CAJOBA010001629">
    <property type="protein sequence ID" value="CAF3606173.1"/>
    <property type="molecule type" value="Genomic_DNA"/>
</dbReference>
<evidence type="ECO:0000313" key="6">
    <source>
        <dbReference type="Proteomes" id="UP000663829"/>
    </source>
</evidence>
<protein>
    <submittedName>
        <fullName evidence="3">Uncharacterized protein</fullName>
    </submittedName>
</protein>
<keyword evidence="6" id="KW-1185">Reference proteome</keyword>
<keyword evidence="1" id="KW-0472">Membrane</keyword>
<evidence type="ECO:0000313" key="5">
    <source>
        <dbReference type="EMBL" id="CAF3634836.1"/>
    </source>
</evidence>
<dbReference type="Proteomes" id="UP000682733">
    <property type="component" value="Unassembled WGS sequence"/>
</dbReference>
<dbReference type="EMBL" id="CAJOBC010000874">
    <property type="protein sequence ID" value="CAF3634836.1"/>
    <property type="molecule type" value="Genomic_DNA"/>
</dbReference>
<dbReference type="Proteomes" id="UP000663829">
    <property type="component" value="Unassembled WGS sequence"/>
</dbReference>
<organism evidence="3 6">
    <name type="scientific">Didymodactylos carnosus</name>
    <dbReference type="NCBI Taxonomy" id="1234261"/>
    <lineage>
        <taxon>Eukaryota</taxon>
        <taxon>Metazoa</taxon>
        <taxon>Spiralia</taxon>
        <taxon>Gnathifera</taxon>
        <taxon>Rotifera</taxon>
        <taxon>Eurotatoria</taxon>
        <taxon>Bdelloidea</taxon>
        <taxon>Philodinida</taxon>
        <taxon>Philodinidae</taxon>
        <taxon>Didymodactylos</taxon>
    </lineage>
</organism>
<evidence type="ECO:0000313" key="3">
    <source>
        <dbReference type="EMBL" id="CAF0847195.1"/>
    </source>
</evidence>
<dbReference type="AlphaFoldDB" id="A0A813VRU1"/>